<dbReference type="Gene3D" id="3.30.530.20">
    <property type="match status" value="1"/>
</dbReference>
<dbReference type="SUPFAM" id="SSF55961">
    <property type="entry name" value="Bet v1-like"/>
    <property type="match status" value="1"/>
</dbReference>
<dbReference type="InterPro" id="IPR023393">
    <property type="entry name" value="START-like_dom_sf"/>
</dbReference>
<protein>
    <submittedName>
        <fullName evidence="3">Uncharacterized protein YndB with AHSA1/START domain</fullName>
    </submittedName>
</protein>
<evidence type="ECO:0000313" key="3">
    <source>
        <dbReference type="EMBL" id="TQM26058.1"/>
    </source>
</evidence>
<proteinExistence type="inferred from homology"/>
<dbReference type="AlphaFoldDB" id="A0A543EWU1"/>
<dbReference type="EMBL" id="VFPG01000002">
    <property type="protein sequence ID" value="TQM26058.1"/>
    <property type="molecule type" value="Genomic_DNA"/>
</dbReference>
<organism evidence="3 4">
    <name type="scientific">Nocardia bhagyanarayanae</name>
    <dbReference type="NCBI Taxonomy" id="1215925"/>
    <lineage>
        <taxon>Bacteria</taxon>
        <taxon>Bacillati</taxon>
        <taxon>Actinomycetota</taxon>
        <taxon>Actinomycetes</taxon>
        <taxon>Mycobacteriales</taxon>
        <taxon>Nocardiaceae</taxon>
        <taxon>Nocardia</taxon>
    </lineage>
</organism>
<dbReference type="RefSeq" id="WP_141812659.1">
    <property type="nucleotide sequence ID" value="NZ_VFPG01000002.1"/>
</dbReference>
<evidence type="ECO:0000256" key="1">
    <source>
        <dbReference type="ARBA" id="ARBA00006817"/>
    </source>
</evidence>
<dbReference type="InterPro" id="IPR013538">
    <property type="entry name" value="ASHA1/2-like_C"/>
</dbReference>
<evidence type="ECO:0000313" key="4">
    <source>
        <dbReference type="Proteomes" id="UP000316331"/>
    </source>
</evidence>
<evidence type="ECO:0000259" key="2">
    <source>
        <dbReference type="Pfam" id="PF08327"/>
    </source>
</evidence>
<feature type="domain" description="Activator of Hsp90 ATPase homologue 1/2-like C-terminal" evidence="2">
    <location>
        <begin position="11"/>
        <end position="150"/>
    </location>
</feature>
<comment type="caution">
    <text evidence="3">The sequence shown here is derived from an EMBL/GenBank/DDBJ whole genome shotgun (WGS) entry which is preliminary data.</text>
</comment>
<dbReference type="OrthoDB" id="9786557at2"/>
<comment type="similarity">
    <text evidence="1">Belongs to the AHA1 family.</text>
</comment>
<name>A0A543EWU1_9NOCA</name>
<dbReference type="Proteomes" id="UP000316331">
    <property type="component" value="Unassembled WGS sequence"/>
</dbReference>
<sequence length="156" mass="16866">MSSTRIGKHIRAPRSTVYGLLLDAEAVARWRVPTGMTSHVHEFEPREGGRFRITLTYDDPADTGKTTAQSDTYQGRFVTLIPDEQVVEILEFESDDPAARGEMTVAVTLSDAGDGGTDLVAIHEGVPAAVKPEDNELGWRLALAKLATLAETGSLD</sequence>
<dbReference type="Pfam" id="PF08327">
    <property type="entry name" value="AHSA1"/>
    <property type="match status" value="1"/>
</dbReference>
<gene>
    <name evidence="3" type="ORF">FB390_6235</name>
</gene>
<keyword evidence="4" id="KW-1185">Reference proteome</keyword>
<reference evidence="3 4" key="1">
    <citation type="submission" date="2019-06" db="EMBL/GenBank/DDBJ databases">
        <title>Sequencing the genomes of 1000 actinobacteria strains.</title>
        <authorList>
            <person name="Klenk H.-P."/>
        </authorList>
    </citation>
    <scope>NUCLEOTIDE SEQUENCE [LARGE SCALE GENOMIC DNA]</scope>
    <source>
        <strain evidence="3 4">DSM 103495</strain>
    </source>
</reference>
<accession>A0A543EWU1</accession>